<dbReference type="AlphaFoldDB" id="A0A3E3IBT4"/>
<comment type="caution">
    <text evidence="5">The sequence shown here is derived from an EMBL/GenBank/DDBJ whole genome shotgun (WGS) entry which is preliminary data.</text>
</comment>
<gene>
    <name evidence="5" type="ORF">DWY69_27005</name>
</gene>
<evidence type="ECO:0000259" key="4">
    <source>
        <dbReference type="Pfam" id="PF14283"/>
    </source>
</evidence>
<evidence type="ECO:0000256" key="2">
    <source>
        <dbReference type="SAM" id="Phobius"/>
    </source>
</evidence>
<feature type="chain" id="PRO_5017617105" evidence="3">
    <location>
        <begin position="29"/>
        <end position="265"/>
    </location>
</feature>
<name>A0A3E3IBT4_9FIRM</name>
<feature type="region of interest" description="Disordered" evidence="1">
    <location>
        <begin position="214"/>
        <end position="265"/>
    </location>
</feature>
<sequence>MKNKLIRRFAVTLAAVLCMAAFSVTAYAGGVDPDPEPLPETTEAPLPEETEEPTTGGIEMEPEGVPVTPKGNAALVDDFFGDKQLITVTTKAGNYFYILIDRANENKETSVHFLNQVDDADLQALLEDGEQEPQACTCTAKCEAGAVNTACPVCKNNLTACAGPEPEPVGEEEPAAPEKESGGMGGLVVFLVVALAGGGVALYFFKLRKPKADVKGGDDLDEYDFGEAEGDEEEAPEPDDATDGYAQEPGEDLLMEEETDEEDEE</sequence>
<feature type="compositionally biased region" description="Acidic residues" evidence="1">
    <location>
        <begin position="249"/>
        <end position="265"/>
    </location>
</feature>
<dbReference type="OrthoDB" id="1951836at2"/>
<keyword evidence="2" id="KW-1133">Transmembrane helix</keyword>
<dbReference type="EMBL" id="QVLU01000039">
    <property type="protein sequence ID" value="RGE64512.1"/>
    <property type="molecule type" value="Genomic_DNA"/>
</dbReference>
<protein>
    <submittedName>
        <fullName evidence="5">DUF4366 domain-containing protein</fullName>
    </submittedName>
</protein>
<keyword evidence="3" id="KW-0732">Signal</keyword>
<dbReference type="RefSeq" id="WP_009004430.1">
    <property type="nucleotide sequence ID" value="NZ_QVLU01000039.1"/>
</dbReference>
<accession>A0A3E3IBT4</accession>
<feature type="signal peptide" evidence="3">
    <location>
        <begin position="1"/>
        <end position="28"/>
    </location>
</feature>
<evidence type="ECO:0000313" key="5">
    <source>
        <dbReference type="EMBL" id="RGE64512.1"/>
    </source>
</evidence>
<evidence type="ECO:0000256" key="1">
    <source>
        <dbReference type="SAM" id="MobiDB-lite"/>
    </source>
</evidence>
<keyword evidence="2" id="KW-0812">Transmembrane</keyword>
<reference evidence="5 6" key="1">
    <citation type="submission" date="2018-08" db="EMBL/GenBank/DDBJ databases">
        <title>A genome reference for cultivated species of the human gut microbiota.</title>
        <authorList>
            <person name="Zou Y."/>
            <person name="Xue W."/>
            <person name="Luo G."/>
        </authorList>
    </citation>
    <scope>NUCLEOTIDE SEQUENCE [LARGE SCALE GENOMIC DNA]</scope>
    <source>
        <strain evidence="5 6">AF26-4BH</strain>
    </source>
</reference>
<organism evidence="5 6">
    <name type="scientific">Eisenbergiella massiliensis</name>
    <dbReference type="NCBI Taxonomy" id="1720294"/>
    <lineage>
        <taxon>Bacteria</taxon>
        <taxon>Bacillati</taxon>
        <taxon>Bacillota</taxon>
        <taxon>Clostridia</taxon>
        <taxon>Lachnospirales</taxon>
        <taxon>Lachnospiraceae</taxon>
        <taxon>Eisenbergiella</taxon>
    </lineage>
</organism>
<dbReference type="Pfam" id="PF14283">
    <property type="entry name" value="CD1107-like"/>
    <property type="match status" value="1"/>
</dbReference>
<feature type="region of interest" description="Disordered" evidence="1">
    <location>
        <begin position="30"/>
        <end position="63"/>
    </location>
</feature>
<evidence type="ECO:0000256" key="3">
    <source>
        <dbReference type="SAM" id="SignalP"/>
    </source>
</evidence>
<feature type="domain" description="Mobile element protein CD1107-like" evidence="4">
    <location>
        <begin position="66"/>
        <end position="212"/>
    </location>
</feature>
<keyword evidence="2" id="KW-0472">Membrane</keyword>
<evidence type="ECO:0000313" key="6">
    <source>
        <dbReference type="Proteomes" id="UP000261166"/>
    </source>
</evidence>
<proteinExistence type="predicted"/>
<dbReference type="InterPro" id="IPR025376">
    <property type="entry name" value="CD1107-like_dom"/>
</dbReference>
<feature type="transmembrane region" description="Helical" evidence="2">
    <location>
        <begin position="184"/>
        <end position="205"/>
    </location>
</feature>
<feature type="compositionally biased region" description="Acidic residues" evidence="1">
    <location>
        <begin position="219"/>
        <end position="242"/>
    </location>
</feature>
<dbReference type="Proteomes" id="UP000261166">
    <property type="component" value="Unassembled WGS sequence"/>
</dbReference>